<proteinExistence type="predicted"/>
<accession>A0A9P6QAC3</accession>
<dbReference type="EMBL" id="JAAAJA010000060">
    <property type="protein sequence ID" value="KAG0263977.1"/>
    <property type="molecule type" value="Genomic_DNA"/>
</dbReference>
<organism evidence="2 3">
    <name type="scientific">Mortierella polycephala</name>
    <dbReference type="NCBI Taxonomy" id="41804"/>
    <lineage>
        <taxon>Eukaryota</taxon>
        <taxon>Fungi</taxon>
        <taxon>Fungi incertae sedis</taxon>
        <taxon>Mucoromycota</taxon>
        <taxon>Mortierellomycotina</taxon>
        <taxon>Mortierellomycetes</taxon>
        <taxon>Mortierellales</taxon>
        <taxon>Mortierellaceae</taxon>
        <taxon>Mortierella</taxon>
    </lineage>
</organism>
<sequence>MTHTSPISIGRTGDATIAATSQDSFQNDLRSPSNSNQNEGETTSDGNNASQASQPERASRQREQQPVSIHEGDDNHPELDDFVKEFYDGDKFTDVDSRVWV</sequence>
<evidence type="ECO:0000313" key="3">
    <source>
        <dbReference type="Proteomes" id="UP000726737"/>
    </source>
</evidence>
<dbReference type="OrthoDB" id="2446329at2759"/>
<dbReference type="AlphaFoldDB" id="A0A9P6QAC3"/>
<reference evidence="2" key="1">
    <citation type="journal article" date="2020" name="Fungal Divers.">
        <title>Resolving the Mortierellaceae phylogeny through synthesis of multi-gene phylogenetics and phylogenomics.</title>
        <authorList>
            <person name="Vandepol N."/>
            <person name="Liber J."/>
            <person name="Desiro A."/>
            <person name="Na H."/>
            <person name="Kennedy M."/>
            <person name="Barry K."/>
            <person name="Grigoriev I.V."/>
            <person name="Miller A.N."/>
            <person name="O'Donnell K."/>
            <person name="Stajich J.E."/>
            <person name="Bonito G."/>
        </authorList>
    </citation>
    <scope>NUCLEOTIDE SEQUENCE</scope>
    <source>
        <strain evidence="2">KOD948</strain>
    </source>
</reference>
<gene>
    <name evidence="2" type="ORF">BG011_007698</name>
</gene>
<protein>
    <submittedName>
        <fullName evidence="2">Uncharacterized protein</fullName>
    </submittedName>
</protein>
<feature type="region of interest" description="Disordered" evidence="1">
    <location>
        <begin position="1"/>
        <end position="81"/>
    </location>
</feature>
<evidence type="ECO:0000313" key="2">
    <source>
        <dbReference type="EMBL" id="KAG0263977.1"/>
    </source>
</evidence>
<feature type="compositionally biased region" description="Polar residues" evidence="1">
    <location>
        <begin position="18"/>
        <end position="56"/>
    </location>
</feature>
<name>A0A9P6QAC3_9FUNG</name>
<feature type="compositionally biased region" description="Basic and acidic residues" evidence="1">
    <location>
        <begin position="70"/>
        <end position="81"/>
    </location>
</feature>
<dbReference type="Proteomes" id="UP000726737">
    <property type="component" value="Unassembled WGS sequence"/>
</dbReference>
<keyword evidence="3" id="KW-1185">Reference proteome</keyword>
<evidence type="ECO:0000256" key="1">
    <source>
        <dbReference type="SAM" id="MobiDB-lite"/>
    </source>
</evidence>
<comment type="caution">
    <text evidence="2">The sequence shown here is derived from an EMBL/GenBank/DDBJ whole genome shotgun (WGS) entry which is preliminary data.</text>
</comment>